<dbReference type="SUPFAM" id="SSF82708">
    <property type="entry name" value="R3H domain"/>
    <property type="match status" value="1"/>
</dbReference>
<feature type="region of interest" description="Disordered" evidence="1">
    <location>
        <begin position="37"/>
        <end position="63"/>
    </location>
</feature>
<evidence type="ECO:0000313" key="4">
    <source>
        <dbReference type="Proteomes" id="UP001497512"/>
    </source>
</evidence>
<dbReference type="PANTHER" id="PTHR32019">
    <property type="entry name" value="R3H DOMAIN-CONTAINING PROTEIN 4"/>
    <property type="match status" value="1"/>
</dbReference>
<dbReference type="InterPro" id="IPR036867">
    <property type="entry name" value="R3H_dom_sf"/>
</dbReference>
<dbReference type="EMBL" id="OZ019898">
    <property type="protein sequence ID" value="CAK9228354.1"/>
    <property type="molecule type" value="Genomic_DNA"/>
</dbReference>
<dbReference type="Pfam" id="PF13902">
    <property type="entry name" value="R3H-assoc"/>
    <property type="match status" value="1"/>
</dbReference>
<name>A0ABP0URI5_9BRYO</name>
<gene>
    <name evidence="3" type="ORF">CSSPTR1EN2_LOCUS18994</name>
</gene>
<accession>A0ABP0URI5</accession>
<evidence type="ECO:0000313" key="3">
    <source>
        <dbReference type="EMBL" id="CAK9228354.1"/>
    </source>
</evidence>
<dbReference type="InterPro" id="IPR039629">
    <property type="entry name" value="R3HDM4"/>
</dbReference>
<feature type="domain" description="R3H-associated N-terminal" evidence="2">
    <location>
        <begin position="56"/>
        <end position="177"/>
    </location>
</feature>
<proteinExistence type="predicted"/>
<dbReference type="InterPro" id="IPR025952">
    <property type="entry name" value="R3H-assoc_dom"/>
</dbReference>
<organism evidence="3 4">
    <name type="scientific">Sphagnum troendelagicum</name>
    <dbReference type="NCBI Taxonomy" id="128251"/>
    <lineage>
        <taxon>Eukaryota</taxon>
        <taxon>Viridiplantae</taxon>
        <taxon>Streptophyta</taxon>
        <taxon>Embryophyta</taxon>
        <taxon>Bryophyta</taxon>
        <taxon>Sphagnophytina</taxon>
        <taxon>Sphagnopsida</taxon>
        <taxon>Sphagnales</taxon>
        <taxon>Sphagnaceae</taxon>
        <taxon>Sphagnum</taxon>
    </lineage>
</organism>
<dbReference type="PANTHER" id="PTHR32019:SF2">
    <property type="entry name" value="R3H DOMAIN-CONTAINING PROTEIN 4"/>
    <property type="match status" value="1"/>
</dbReference>
<keyword evidence="4" id="KW-1185">Reference proteome</keyword>
<sequence length="278" mass="31293">MAQQRLKDAGSLYAWLTTDGYVRGRDETAAVLSRKKCRSRRRASSGTEDAHKESEQQQVKELSSKLSNRRYRRWMNDKLLRELAPPLDAFEIGALFAPPPWGEKNVVSPFEQVAASAHDMALWEPFRNNVDMDLQAMLLEQADHKEKVRAKGKEGGMKDAMTAWNRVERNLRGTLRRVSTSPLVEELEERLVAFIGGEEKELLLEAELPYHRLLLHGLSQFHGLVARTVQTSEDENGSTTPTSCVLIKRRGNMCYLAGCSLPQFLGEIRQSTPTAAAA</sequence>
<protein>
    <recommendedName>
        <fullName evidence="2">R3H-associated N-terminal domain-containing protein</fullName>
    </recommendedName>
</protein>
<reference evidence="3" key="1">
    <citation type="submission" date="2024-02" db="EMBL/GenBank/DDBJ databases">
        <authorList>
            <consortium name="ELIXIR-Norway"/>
            <consortium name="Elixir Norway"/>
        </authorList>
    </citation>
    <scope>NUCLEOTIDE SEQUENCE</scope>
</reference>
<evidence type="ECO:0000256" key="1">
    <source>
        <dbReference type="SAM" id="MobiDB-lite"/>
    </source>
</evidence>
<dbReference type="Proteomes" id="UP001497512">
    <property type="component" value="Chromosome 6"/>
</dbReference>
<evidence type="ECO:0000259" key="2">
    <source>
        <dbReference type="Pfam" id="PF13902"/>
    </source>
</evidence>